<gene>
    <name evidence="2" type="ORF">UW22_C0073G0008</name>
</gene>
<organism evidence="2 3">
    <name type="scientific">Candidatus Gottesmanbacteria bacterium GW2011_GWB1_44_11c</name>
    <dbReference type="NCBI Taxonomy" id="1618447"/>
    <lineage>
        <taxon>Bacteria</taxon>
        <taxon>Candidatus Gottesmaniibacteriota</taxon>
    </lineage>
</organism>
<keyword evidence="1" id="KW-0472">Membrane</keyword>
<feature type="transmembrane region" description="Helical" evidence="1">
    <location>
        <begin position="106"/>
        <end position="125"/>
    </location>
</feature>
<proteinExistence type="predicted"/>
<comment type="caution">
    <text evidence="2">The sequence shown here is derived from an EMBL/GenBank/DDBJ whole genome shotgun (WGS) entry which is preliminary data.</text>
</comment>
<evidence type="ECO:0000313" key="3">
    <source>
        <dbReference type="Proteomes" id="UP000034617"/>
    </source>
</evidence>
<evidence type="ECO:0000256" key="1">
    <source>
        <dbReference type="SAM" id="Phobius"/>
    </source>
</evidence>
<reference evidence="2 3" key="1">
    <citation type="journal article" date="2015" name="Nature">
        <title>rRNA introns, odd ribosomes, and small enigmatic genomes across a large radiation of phyla.</title>
        <authorList>
            <person name="Brown C.T."/>
            <person name="Hug L.A."/>
            <person name="Thomas B.C."/>
            <person name="Sharon I."/>
            <person name="Castelle C.J."/>
            <person name="Singh A."/>
            <person name="Wilkins M.J."/>
            <person name="Williams K.H."/>
            <person name="Banfield J.F."/>
        </authorList>
    </citation>
    <scope>NUCLEOTIDE SEQUENCE [LARGE SCALE GENOMIC DNA]</scope>
</reference>
<sequence length="129" mass="14923">MGGIDATFGIQQMTRVEYETFLQQLTRWIGPITTIDPMFWMWRFSDFAFGMAIVGLVSIFIYNLKKIMNSFISKIQKPIIFIISIGLGILSEYLNNKSLSDIYDLLAISGGVSVYFIAEWIFHLIRHRK</sequence>
<feature type="transmembrane region" description="Helical" evidence="1">
    <location>
        <begin position="76"/>
        <end position="94"/>
    </location>
</feature>
<dbReference type="Proteomes" id="UP000034617">
    <property type="component" value="Unassembled WGS sequence"/>
</dbReference>
<dbReference type="EMBL" id="LCHM01000073">
    <property type="protein sequence ID" value="KKT34498.1"/>
    <property type="molecule type" value="Genomic_DNA"/>
</dbReference>
<accession>A0A0G1GJI0</accession>
<dbReference type="AlphaFoldDB" id="A0A0G1GJI0"/>
<protein>
    <submittedName>
        <fullName evidence="2">Uncharacterized protein</fullName>
    </submittedName>
</protein>
<name>A0A0G1GJI0_9BACT</name>
<evidence type="ECO:0000313" key="2">
    <source>
        <dbReference type="EMBL" id="KKT34498.1"/>
    </source>
</evidence>
<keyword evidence="1" id="KW-1133">Transmembrane helix</keyword>
<feature type="transmembrane region" description="Helical" evidence="1">
    <location>
        <begin position="47"/>
        <end position="64"/>
    </location>
</feature>
<keyword evidence="1" id="KW-0812">Transmembrane</keyword>